<dbReference type="InterPro" id="IPR046457">
    <property type="entry name" value="PMI_typeI_cat"/>
</dbReference>
<dbReference type="HOGENOM" id="CLU_026967_1_1_11"/>
<evidence type="ECO:0000256" key="8">
    <source>
        <dbReference type="PIRSR" id="PIRSR001480-2"/>
    </source>
</evidence>
<feature type="domain" description="Phosphomannose isomerase type I catalytic" evidence="9">
    <location>
        <begin position="1"/>
        <end position="150"/>
    </location>
</feature>
<dbReference type="AlphaFoldDB" id="A0A0D4BWB4"/>
<dbReference type="PANTHER" id="PTHR10309:SF0">
    <property type="entry name" value="MANNOSE-6-PHOSPHATE ISOMERASE"/>
    <property type="match status" value="1"/>
</dbReference>
<dbReference type="KEGG" id="ari:UM93_00545"/>
<dbReference type="EC" id="5.3.1.8" evidence="3"/>
<evidence type="ECO:0000259" key="9">
    <source>
        <dbReference type="Pfam" id="PF20511"/>
    </source>
</evidence>
<dbReference type="GO" id="GO:0009298">
    <property type="term" value="P:GDP-mannose biosynthetic process"/>
    <property type="evidence" value="ECO:0007669"/>
    <property type="project" value="InterPro"/>
</dbReference>
<sequence length="413" mass="44079">MYKLSNTIRPYPWGSLNAIAGLLGRKPSGGPEAELWIGAHLGAPSMVLSEGHSVPLNELIDQDPEQTLGTDSRAAFGDRLPFLLKVLAADKALSLQVHPTLAQAAEGFQAEDAAGIPRDAENRNYKDDNHKPEMIFALTPFDALCGFRPVTETLAIFRHLAERSDSDSGGFPALLSQVINCLLNTDSSAALRDAFELLINGAETTTAAVNWSVTLLRSGVSKQPFEREFDTLLELNEQFPGDPGVLISLLLNRVKLSPGECLSMPAGNVHAYLNGLGIEVMASSDNVLRGGLTTKFVDIPELLRIVDFHELPAPEVTASSTALGQELYIPGFNEFQLQRITIQAGTEPVPLAQHGPVLVLITEGAAFLDSPRGDLALAHGESAFIAAAESPVLLHSQQGCTAFAVTTALSSTV</sequence>
<evidence type="ECO:0000256" key="6">
    <source>
        <dbReference type="ARBA" id="ARBA00023235"/>
    </source>
</evidence>
<dbReference type="InterPro" id="IPR016305">
    <property type="entry name" value="Mannose-6-P_Isomerase"/>
</dbReference>
<feature type="binding site" evidence="8">
    <location>
        <position position="270"/>
    </location>
    <ligand>
        <name>Zn(2+)</name>
        <dbReference type="ChEBI" id="CHEBI:29105"/>
    </ligand>
</feature>
<dbReference type="NCBIfam" id="TIGR00218">
    <property type="entry name" value="manA"/>
    <property type="match status" value="1"/>
</dbReference>
<comment type="cofactor">
    <cofactor evidence="8">
        <name>Zn(2+)</name>
        <dbReference type="ChEBI" id="CHEBI:29105"/>
    </cofactor>
    <text evidence="8">Binds 1 zinc ion per subunit.</text>
</comment>
<evidence type="ECO:0000256" key="7">
    <source>
        <dbReference type="PIRSR" id="PIRSR001480-1"/>
    </source>
</evidence>
<dbReference type="CDD" id="cd07011">
    <property type="entry name" value="cupin_PMI_type_I_N"/>
    <property type="match status" value="1"/>
</dbReference>
<comment type="similarity">
    <text evidence="2">Belongs to the mannose-6-phosphate isomerase type 1 family.</text>
</comment>
<dbReference type="STRING" id="1618207.UM93_00545"/>
<evidence type="ECO:0000256" key="1">
    <source>
        <dbReference type="ARBA" id="ARBA00000757"/>
    </source>
</evidence>
<feature type="binding site" evidence="8">
    <location>
        <position position="98"/>
    </location>
    <ligand>
        <name>Zn(2+)</name>
        <dbReference type="ChEBI" id="CHEBI:29105"/>
    </ligand>
</feature>
<evidence type="ECO:0000256" key="5">
    <source>
        <dbReference type="ARBA" id="ARBA00022833"/>
    </source>
</evidence>
<dbReference type="InterPro" id="IPR018050">
    <property type="entry name" value="Pmannose_isomerase-type1_CS"/>
</dbReference>
<accession>A0A0D4BWB4</accession>
<evidence type="ECO:0000256" key="3">
    <source>
        <dbReference type="ARBA" id="ARBA00011956"/>
    </source>
</evidence>
<dbReference type="GO" id="GO:0005975">
    <property type="term" value="P:carbohydrate metabolic process"/>
    <property type="evidence" value="ECO:0007669"/>
    <property type="project" value="InterPro"/>
</dbReference>
<proteinExistence type="inferred from homology"/>
<dbReference type="EMBL" id="CP011005">
    <property type="protein sequence ID" value="AJT40416.1"/>
    <property type="molecule type" value="Genomic_DNA"/>
</dbReference>
<organism evidence="10 11">
    <name type="scientific">Psychromicrobium lacuslunae</name>
    <dbReference type="NCBI Taxonomy" id="1618207"/>
    <lineage>
        <taxon>Bacteria</taxon>
        <taxon>Bacillati</taxon>
        <taxon>Actinomycetota</taxon>
        <taxon>Actinomycetes</taxon>
        <taxon>Micrococcales</taxon>
        <taxon>Micrococcaceae</taxon>
        <taxon>Psychromicrobium</taxon>
    </lineage>
</organism>
<evidence type="ECO:0000256" key="2">
    <source>
        <dbReference type="ARBA" id="ARBA00010772"/>
    </source>
</evidence>
<feature type="binding site" evidence="8">
    <location>
        <position position="133"/>
    </location>
    <ligand>
        <name>Zn(2+)</name>
        <dbReference type="ChEBI" id="CHEBI:29105"/>
    </ligand>
</feature>
<feature type="active site" evidence="7">
    <location>
        <position position="289"/>
    </location>
</feature>
<dbReference type="InterPro" id="IPR001250">
    <property type="entry name" value="Man6P_Isoase-1"/>
</dbReference>
<comment type="catalytic activity">
    <reaction evidence="1">
        <text>D-mannose 6-phosphate = D-fructose 6-phosphate</text>
        <dbReference type="Rhea" id="RHEA:12356"/>
        <dbReference type="ChEBI" id="CHEBI:58735"/>
        <dbReference type="ChEBI" id="CHEBI:61527"/>
        <dbReference type="EC" id="5.3.1.8"/>
    </reaction>
</comment>
<dbReference type="GO" id="GO:0005829">
    <property type="term" value="C:cytosol"/>
    <property type="evidence" value="ECO:0007669"/>
    <property type="project" value="TreeGrafter"/>
</dbReference>
<dbReference type="PATRIC" id="fig|1618207.4.peg.114"/>
<reference evidence="10 11" key="1">
    <citation type="journal article" date="2015" name="Genome Announc.">
        <title>Complete Genome Sequencing of Protease-Producing Novel Arthrobacter sp. Strain IHBB 11108 Using PacBio Single-Molecule Real-Time Sequencing Technology.</title>
        <authorList>
            <person name="Kiran S."/>
            <person name="Swarnkar M.K."/>
            <person name="Pal M."/>
            <person name="Thakur R."/>
            <person name="Tewari R."/>
            <person name="Singh A.K."/>
            <person name="Gulati A."/>
        </authorList>
    </citation>
    <scope>NUCLEOTIDE SEQUENCE [LARGE SCALE GENOMIC DNA]</scope>
    <source>
        <strain evidence="10 11">IHBB 11108</strain>
    </source>
</reference>
<dbReference type="InterPro" id="IPR011051">
    <property type="entry name" value="RmlC_Cupin_sf"/>
</dbReference>
<dbReference type="PIRSF" id="PIRSF001480">
    <property type="entry name" value="Mannose-6-phosphate_isomerase"/>
    <property type="match status" value="1"/>
</dbReference>
<keyword evidence="11" id="KW-1185">Reference proteome</keyword>
<feature type="binding site" evidence="8">
    <location>
        <position position="96"/>
    </location>
    <ligand>
        <name>Zn(2+)</name>
        <dbReference type="ChEBI" id="CHEBI:29105"/>
    </ligand>
</feature>
<keyword evidence="6 10" id="KW-0413">Isomerase</keyword>
<dbReference type="SUPFAM" id="SSF51182">
    <property type="entry name" value="RmlC-like cupins"/>
    <property type="match status" value="1"/>
</dbReference>
<dbReference type="Gene3D" id="1.10.441.10">
    <property type="entry name" value="Phosphomannose Isomerase, domain 2"/>
    <property type="match status" value="1"/>
</dbReference>
<name>A0A0D4BWB4_9MICC</name>
<dbReference type="Gene3D" id="2.60.120.10">
    <property type="entry name" value="Jelly Rolls"/>
    <property type="match status" value="2"/>
</dbReference>
<keyword evidence="5 8" id="KW-0862">Zinc</keyword>
<dbReference type="Pfam" id="PF20511">
    <property type="entry name" value="PMI_typeI_cat"/>
    <property type="match status" value="1"/>
</dbReference>
<dbReference type="OrthoDB" id="9792649at2"/>
<dbReference type="InterPro" id="IPR014710">
    <property type="entry name" value="RmlC-like_jellyroll"/>
</dbReference>
<gene>
    <name evidence="10" type="ORF">UM93_00545</name>
</gene>
<dbReference type="RefSeq" id="WP_045073016.1">
    <property type="nucleotide sequence ID" value="NZ_CP011005.1"/>
</dbReference>
<evidence type="ECO:0000313" key="11">
    <source>
        <dbReference type="Proteomes" id="UP000061839"/>
    </source>
</evidence>
<dbReference type="GO" id="GO:0008270">
    <property type="term" value="F:zinc ion binding"/>
    <property type="evidence" value="ECO:0007669"/>
    <property type="project" value="InterPro"/>
</dbReference>
<dbReference type="PROSITE" id="PS00965">
    <property type="entry name" value="PMI_I_1"/>
    <property type="match status" value="1"/>
</dbReference>
<dbReference type="PANTHER" id="PTHR10309">
    <property type="entry name" value="MANNOSE-6-PHOSPHATE ISOMERASE"/>
    <property type="match status" value="1"/>
</dbReference>
<keyword evidence="4 8" id="KW-0479">Metal-binding</keyword>
<dbReference type="Proteomes" id="UP000061839">
    <property type="component" value="Chromosome"/>
</dbReference>
<dbReference type="PRINTS" id="PR00714">
    <property type="entry name" value="MAN6PISMRASE"/>
</dbReference>
<protein>
    <recommendedName>
        <fullName evidence="3">mannose-6-phosphate isomerase</fullName>
        <ecNumber evidence="3">5.3.1.8</ecNumber>
    </recommendedName>
</protein>
<evidence type="ECO:0000313" key="10">
    <source>
        <dbReference type="EMBL" id="AJT40416.1"/>
    </source>
</evidence>
<evidence type="ECO:0000256" key="4">
    <source>
        <dbReference type="ARBA" id="ARBA00022723"/>
    </source>
</evidence>
<dbReference type="GO" id="GO:0004476">
    <property type="term" value="F:mannose-6-phosphate isomerase activity"/>
    <property type="evidence" value="ECO:0007669"/>
    <property type="project" value="UniProtKB-EC"/>
</dbReference>